<reference evidence="1 2" key="1">
    <citation type="submission" date="2019-05" db="EMBL/GenBank/DDBJ databases">
        <title>Another draft genome of Portunus trituberculatus and its Hox gene families provides insights of decapod evolution.</title>
        <authorList>
            <person name="Jeong J.-H."/>
            <person name="Song I."/>
            <person name="Kim S."/>
            <person name="Choi T."/>
            <person name="Kim D."/>
            <person name="Ryu S."/>
            <person name="Kim W."/>
        </authorList>
    </citation>
    <scope>NUCLEOTIDE SEQUENCE [LARGE SCALE GENOMIC DNA]</scope>
    <source>
        <tissue evidence="1">Muscle</tissue>
    </source>
</reference>
<keyword evidence="2" id="KW-1185">Reference proteome</keyword>
<comment type="caution">
    <text evidence="1">The sequence shown here is derived from an EMBL/GenBank/DDBJ whole genome shotgun (WGS) entry which is preliminary data.</text>
</comment>
<evidence type="ECO:0000313" key="2">
    <source>
        <dbReference type="Proteomes" id="UP000324222"/>
    </source>
</evidence>
<name>A0A5B7F5B6_PORTR</name>
<gene>
    <name evidence="1" type="ORF">E2C01_035292</name>
</gene>
<dbReference type="EMBL" id="VSRR010005151">
    <property type="protein sequence ID" value="MPC41692.1"/>
    <property type="molecule type" value="Genomic_DNA"/>
</dbReference>
<protein>
    <submittedName>
        <fullName evidence="1">Uncharacterized protein</fullName>
    </submittedName>
</protein>
<organism evidence="1 2">
    <name type="scientific">Portunus trituberculatus</name>
    <name type="common">Swimming crab</name>
    <name type="synonym">Neptunus trituberculatus</name>
    <dbReference type="NCBI Taxonomy" id="210409"/>
    <lineage>
        <taxon>Eukaryota</taxon>
        <taxon>Metazoa</taxon>
        <taxon>Ecdysozoa</taxon>
        <taxon>Arthropoda</taxon>
        <taxon>Crustacea</taxon>
        <taxon>Multicrustacea</taxon>
        <taxon>Malacostraca</taxon>
        <taxon>Eumalacostraca</taxon>
        <taxon>Eucarida</taxon>
        <taxon>Decapoda</taxon>
        <taxon>Pleocyemata</taxon>
        <taxon>Brachyura</taxon>
        <taxon>Eubrachyura</taxon>
        <taxon>Portunoidea</taxon>
        <taxon>Portunidae</taxon>
        <taxon>Portuninae</taxon>
        <taxon>Portunus</taxon>
    </lineage>
</organism>
<accession>A0A5B7F5B6</accession>
<sequence length="125" mass="13891">MCLNAALIDKSPSRLTNPRLITKTNCQTSVHLSVSFKSHLVITTPLPTLLATISNHTVQYYLAIITPAPHQVPRHHPAYPSWRHNEHTATPSCPAPSLHLPPIAYPSAPTPWKEETRPPIMTRVV</sequence>
<dbReference type="Proteomes" id="UP000324222">
    <property type="component" value="Unassembled WGS sequence"/>
</dbReference>
<dbReference type="AlphaFoldDB" id="A0A5B7F5B6"/>
<proteinExistence type="predicted"/>
<evidence type="ECO:0000313" key="1">
    <source>
        <dbReference type="EMBL" id="MPC41692.1"/>
    </source>
</evidence>